<dbReference type="OrthoDB" id="1178167at2"/>
<dbReference type="KEGG" id="fak:FUA48_11790"/>
<gene>
    <name evidence="1" type="ORF">FUA48_11790</name>
</gene>
<dbReference type="AlphaFoldDB" id="A0A5B9FTQ4"/>
<dbReference type="PROSITE" id="PS51257">
    <property type="entry name" value="PROKAR_LIPOPROTEIN"/>
    <property type="match status" value="1"/>
</dbReference>
<accession>A0A5B9FTQ4</accession>
<name>A0A5B9FTQ4_9FLAO</name>
<dbReference type="Proteomes" id="UP000321222">
    <property type="component" value="Chromosome"/>
</dbReference>
<sequence length="235" mass="26990">MKKAFLFLFPILLLSCNKGDNSLNVIITRVDPNCNASINLLFLDIKTSDSLFYKIKGYEGFDVNDTIKLINLPDDEYELKYFSMLGDYISRKIKLNDGDSKTITIVYDSIYSDNYINKTPIYNLRSGSSYTISRSGGCMASMTSSYTIKREGDNYYDINKDGYEILLTDKMKKAIQKFEAELLAIKGKNECNSTGMMTYVINSSELKDTIMDKTCNWQGFENMSHIYFKEYIDNQ</sequence>
<dbReference type="EMBL" id="CP042831">
    <property type="protein sequence ID" value="QEE50234.1"/>
    <property type="molecule type" value="Genomic_DNA"/>
</dbReference>
<proteinExistence type="predicted"/>
<organism evidence="1 2">
    <name type="scientific">Flavobacterium alkalisoli</name>
    <dbReference type="NCBI Taxonomy" id="2602769"/>
    <lineage>
        <taxon>Bacteria</taxon>
        <taxon>Pseudomonadati</taxon>
        <taxon>Bacteroidota</taxon>
        <taxon>Flavobacteriia</taxon>
        <taxon>Flavobacteriales</taxon>
        <taxon>Flavobacteriaceae</taxon>
        <taxon>Flavobacterium</taxon>
    </lineage>
</organism>
<dbReference type="RefSeq" id="WP_147583715.1">
    <property type="nucleotide sequence ID" value="NZ_CP042831.1"/>
</dbReference>
<evidence type="ECO:0008006" key="3">
    <source>
        <dbReference type="Google" id="ProtNLM"/>
    </source>
</evidence>
<evidence type="ECO:0000313" key="1">
    <source>
        <dbReference type="EMBL" id="QEE50234.1"/>
    </source>
</evidence>
<keyword evidence="2" id="KW-1185">Reference proteome</keyword>
<reference evidence="1 2" key="1">
    <citation type="submission" date="2019-08" db="EMBL/GenBank/DDBJ databases">
        <title>Flavobacterium alkalisoli sp. nov., isolated from rhizosphere soil of Suaeda salsa.</title>
        <authorList>
            <person name="Sun J.-Q."/>
            <person name="Xu L."/>
        </authorList>
    </citation>
    <scope>NUCLEOTIDE SEQUENCE [LARGE SCALE GENOMIC DNA]</scope>
    <source>
        <strain evidence="1 2">XS-5</strain>
    </source>
</reference>
<protein>
    <recommendedName>
        <fullName evidence="3">Lipoprotein</fullName>
    </recommendedName>
</protein>
<evidence type="ECO:0000313" key="2">
    <source>
        <dbReference type="Proteomes" id="UP000321222"/>
    </source>
</evidence>